<dbReference type="PANTHER" id="PTHR14187:SF5">
    <property type="entry name" value="HEAT SHOCK 70 KDA PROTEIN 12A"/>
    <property type="match status" value="1"/>
</dbReference>
<sequence>MSGFTPNIADKDVRVVVGLDFGTTFSGFAYAHTTNPNNVETNDTWHNRKALVKTNTALLYDEKWNVTQWGAAALASKPK</sequence>
<organism evidence="1 2">
    <name type="scientific">Paraglomus occultum</name>
    <dbReference type="NCBI Taxonomy" id="144539"/>
    <lineage>
        <taxon>Eukaryota</taxon>
        <taxon>Fungi</taxon>
        <taxon>Fungi incertae sedis</taxon>
        <taxon>Mucoromycota</taxon>
        <taxon>Glomeromycotina</taxon>
        <taxon>Glomeromycetes</taxon>
        <taxon>Paraglomerales</taxon>
        <taxon>Paraglomeraceae</taxon>
        <taxon>Paraglomus</taxon>
    </lineage>
</organism>
<gene>
    <name evidence="1" type="ORF">POCULU_LOCUS1614</name>
</gene>
<accession>A0A9N8WA66</accession>
<dbReference type="EMBL" id="CAJVPJ010000126">
    <property type="protein sequence ID" value="CAG8482225.1"/>
    <property type="molecule type" value="Genomic_DNA"/>
</dbReference>
<dbReference type="PANTHER" id="PTHR14187">
    <property type="entry name" value="ALPHA KINASE/ELONGATION FACTOR 2 KINASE"/>
    <property type="match status" value="1"/>
</dbReference>
<dbReference type="OrthoDB" id="2963168at2759"/>
<evidence type="ECO:0000313" key="2">
    <source>
        <dbReference type="Proteomes" id="UP000789572"/>
    </source>
</evidence>
<evidence type="ECO:0000313" key="1">
    <source>
        <dbReference type="EMBL" id="CAG8482225.1"/>
    </source>
</evidence>
<feature type="non-terminal residue" evidence="1">
    <location>
        <position position="79"/>
    </location>
</feature>
<dbReference type="AlphaFoldDB" id="A0A9N8WA66"/>
<dbReference type="Gene3D" id="3.30.420.40">
    <property type="match status" value="1"/>
</dbReference>
<reference evidence="1" key="1">
    <citation type="submission" date="2021-06" db="EMBL/GenBank/DDBJ databases">
        <authorList>
            <person name="Kallberg Y."/>
            <person name="Tangrot J."/>
            <person name="Rosling A."/>
        </authorList>
    </citation>
    <scope>NUCLEOTIDE SEQUENCE</scope>
    <source>
        <strain evidence="1">IA702</strain>
    </source>
</reference>
<keyword evidence="2" id="KW-1185">Reference proteome</keyword>
<protein>
    <submittedName>
        <fullName evidence="1">10331_t:CDS:1</fullName>
    </submittedName>
</protein>
<name>A0A9N8WA66_9GLOM</name>
<dbReference type="Proteomes" id="UP000789572">
    <property type="component" value="Unassembled WGS sequence"/>
</dbReference>
<comment type="caution">
    <text evidence="1">The sequence shown here is derived from an EMBL/GenBank/DDBJ whole genome shotgun (WGS) entry which is preliminary data.</text>
</comment>
<proteinExistence type="predicted"/>